<dbReference type="Proteomes" id="UP000186819">
    <property type="component" value="Unassembled WGS sequence"/>
</dbReference>
<dbReference type="STRING" id="34027.SAMN05421829_10255"/>
<sequence>METAGTALDCAAWKAMLDREGLAAADASVGVLTKDAFSARRGRVLVWRGTSGGASVALRDFCGDFDADVAMLLVADHDALAAVVEQGLAEVPQLVRRGRLHPYMLRSLDGLEAAGLADFVEDFGLVFPRH</sequence>
<dbReference type="AlphaFoldDB" id="A0A1N6PHX2"/>
<evidence type="ECO:0000313" key="1">
    <source>
        <dbReference type="EMBL" id="SIQ03951.1"/>
    </source>
</evidence>
<dbReference type="OrthoDB" id="9180500at2"/>
<dbReference type="RefSeq" id="WP_076600594.1">
    <property type="nucleotide sequence ID" value="NZ_FTMD01000002.1"/>
</dbReference>
<protein>
    <submittedName>
        <fullName evidence="1">Uncharacterized protein</fullName>
    </submittedName>
</protein>
<gene>
    <name evidence="1" type="ORF">SAMN05421829_10255</name>
</gene>
<accession>A0A1N6PHX2</accession>
<name>A0A1N6PHX2_9RHOO</name>
<keyword evidence="2" id="KW-1185">Reference proteome</keyword>
<evidence type="ECO:0000313" key="2">
    <source>
        <dbReference type="Proteomes" id="UP000186819"/>
    </source>
</evidence>
<reference evidence="2" key="1">
    <citation type="submission" date="2017-01" db="EMBL/GenBank/DDBJ databases">
        <authorList>
            <person name="Varghese N."/>
            <person name="Submissions S."/>
        </authorList>
    </citation>
    <scope>NUCLEOTIDE SEQUENCE [LARGE SCALE GENOMIC DNA]</scope>
    <source>
        <strain evidence="2">ATCC 51758</strain>
    </source>
</reference>
<proteinExistence type="predicted"/>
<organism evidence="1 2">
    <name type="scientific">Aromatoleum tolulyticum</name>
    <dbReference type="NCBI Taxonomy" id="34027"/>
    <lineage>
        <taxon>Bacteria</taxon>
        <taxon>Pseudomonadati</taxon>
        <taxon>Pseudomonadota</taxon>
        <taxon>Betaproteobacteria</taxon>
        <taxon>Rhodocyclales</taxon>
        <taxon>Rhodocyclaceae</taxon>
        <taxon>Aromatoleum</taxon>
    </lineage>
</organism>
<dbReference type="EMBL" id="FTMD01000002">
    <property type="protein sequence ID" value="SIQ03951.1"/>
    <property type="molecule type" value="Genomic_DNA"/>
</dbReference>